<keyword evidence="3" id="KW-1185">Reference proteome</keyword>
<dbReference type="Pfam" id="PF25884">
    <property type="entry name" value="At5g19230"/>
    <property type="match status" value="1"/>
</dbReference>
<dbReference type="Gramene" id="TVU38033">
    <property type="protein sequence ID" value="TVU38033"/>
    <property type="gene ID" value="EJB05_11380"/>
</dbReference>
<protein>
    <recommendedName>
        <fullName evidence="1">Uncharacterized GPI-anchored protein At5g19230-like domain-containing protein</fullName>
    </recommendedName>
</protein>
<sequence length="174" mass="18440">MALLSAVWRRGAGGPDSWRHAARDGPPLCCMAARRGGPFHGGAAWEGRIAAAVGDEGGDVGSGSSIALAWFAGREAAHLESLTDDEVARGVVILASSLLCFLILASSLLHCVRSDGNDAQHLKGINSYRSSQKVPALSENKNASCLADQLAKQFKPPLQVLMMTPWPQSSHRRL</sequence>
<dbReference type="OrthoDB" id="10533639at2759"/>
<accession>A0A5J9VPD7</accession>
<evidence type="ECO:0000313" key="2">
    <source>
        <dbReference type="EMBL" id="TVU38033.1"/>
    </source>
</evidence>
<dbReference type="EMBL" id="RWGY01000007">
    <property type="protein sequence ID" value="TVU38033.1"/>
    <property type="molecule type" value="Genomic_DNA"/>
</dbReference>
<comment type="caution">
    <text evidence="2">The sequence shown here is derived from an EMBL/GenBank/DDBJ whole genome shotgun (WGS) entry which is preliminary data.</text>
</comment>
<organism evidence="2 3">
    <name type="scientific">Eragrostis curvula</name>
    <name type="common">weeping love grass</name>
    <dbReference type="NCBI Taxonomy" id="38414"/>
    <lineage>
        <taxon>Eukaryota</taxon>
        <taxon>Viridiplantae</taxon>
        <taxon>Streptophyta</taxon>
        <taxon>Embryophyta</taxon>
        <taxon>Tracheophyta</taxon>
        <taxon>Spermatophyta</taxon>
        <taxon>Magnoliopsida</taxon>
        <taxon>Liliopsida</taxon>
        <taxon>Poales</taxon>
        <taxon>Poaceae</taxon>
        <taxon>PACMAD clade</taxon>
        <taxon>Chloridoideae</taxon>
        <taxon>Eragrostideae</taxon>
        <taxon>Eragrostidinae</taxon>
        <taxon>Eragrostis</taxon>
    </lineage>
</organism>
<feature type="domain" description="Uncharacterized GPI-anchored protein At5g19230-like" evidence="1">
    <location>
        <begin position="121"/>
        <end position="155"/>
    </location>
</feature>
<dbReference type="Proteomes" id="UP000324897">
    <property type="component" value="Chromosome 4"/>
</dbReference>
<proteinExistence type="predicted"/>
<name>A0A5J9VPD7_9POAL</name>
<dbReference type="InterPro" id="IPR059083">
    <property type="entry name" value="At5g19230_dom"/>
</dbReference>
<evidence type="ECO:0000259" key="1">
    <source>
        <dbReference type="Pfam" id="PF25884"/>
    </source>
</evidence>
<dbReference type="AlphaFoldDB" id="A0A5J9VPD7"/>
<dbReference type="InterPro" id="IPR045285">
    <property type="entry name" value="At5g19230-like"/>
</dbReference>
<dbReference type="PANTHER" id="PTHR33976:SF8">
    <property type="entry name" value="OS07G0645000 PROTEIN"/>
    <property type="match status" value="1"/>
</dbReference>
<gene>
    <name evidence="2" type="ORF">EJB05_11380</name>
</gene>
<evidence type="ECO:0000313" key="3">
    <source>
        <dbReference type="Proteomes" id="UP000324897"/>
    </source>
</evidence>
<feature type="non-terminal residue" evidence="2">
    <location>
        <position position="1"/>
    </location>
</feature>
<dbReference type="PANTHER" id="PTHR33976">
    <property type="entry name" value="OS07G0645000 PROTEIN"/>
    <property type="match status" value="1"/>
</dbReference>
<reference evidence="2 3" key="1">
    <citation type="journal article" date="2019" name="Sci. Rep.">
        <title>A high-quality genome of Eragrostis curvula grass provides insights into Poaceae evolution and supports new strategies to enhance forage quality.</title>
        <authorList>
            <person name="Carballo J."/>
            <person name="Santos B.A.C.M."/>
            <person name="Zappacosta D."/>
            <person name="Garbus I."/>
            <person name="Selva J.P."/>
            <person name="Gallo C.A."/>
            <person name="Diaz A."/>
            <person name="Albertini E."/>
            <person name="Caccamo M."/>
            <person name="Echenique V."/>
        </authorList>
    </citation>
    <scope>NUCLEOTIDE SEQUENCE [LARGE SCALE GENOMIC DNA]</scope>
    <source>
        <strain evidence="3">cv. Victoria</strain>
        <tissue evidence="2">Leaf</tissue>
    </source>
</reference>
<feature type="non-terminal residue" evidence="2">
    <location>
        <position position="174"/>
    </location>
</feature>